<dbReference type="InterPro" id="IPR022691">
    <property type="entry name" value="Tscrpt_elong_fac_GreA/B_N"/>
</dbReference>
<dbReference type="InterPro" id="IPR006359">
    <property type="entry name" value="Tscrpt_elong_fac_GreA"/>
</dbReference>
<dbReference type="Pfam" id="PF03449">
    <property type="entry name" value="GreA_GreB_N"/>
    <property type="match status" value="1"/>
</dbReference>
<dbReference type="PANTHER" id="PTHR30437:SF4">
    <property type="entry name" value="TRANSCRIPTION ELONGATION FACTOR GREA"/>
    <property type="match status" value="1"/>
</dbReference>
<dbReference type="PANTHER" id="PTHR30437">
    <property type="entry name" value="TRANSCRIPTION ELONGATION FACTOR GREA"/>
    <property type="match status" value="1"/>
</dbReference>
<evidence type="ECO:0000256" key="3">
    <source>
        <dbReference type="ARBA" id="ARBA00023015"/>
    </source>
</evidence>
<evidence type="ECO:0000256" key="7">
    <source>
        <dbReference type="ARBA" id="ARBA00030776"/>
    </source>
</evidence>
<evidence type="ECO:0000259" key="9">
    <source>
        <dbReference type="Pfam" id="PF03449"/>
    </source>
</evidence>
<keyword evidence="4" id="KW-0238">DNA-binding</keyword>
<gene>
    <name evidence="10" type="ORF">S12H4_12026</name>
</gene>
<sequence length="156" mass="17979">PMKEYRLTKEGYEGLIKEREDLINNKRKEIAERLKDAKNSGGDLTENSEYGYAKSEQAFIEGRIEQISEILSNYIIIEKKENKELVELGAIVVVRDVDKKRNKEFRIVSSIESNPEKNKISDESPMGRALLNKKIGDEVLVKTPKDTKRLKIIKIK</sequence>
<dbReference type="SUPFAM" id="SSF46557">
    <property type="entry name" value="GreA transcript cleavage protein, N-terminal domain"/>
    <property type="match status" value="1"/>
</dbReference>
<evidence type="ECO:0000256" key="6">
    <source>
        <dbReference type="ARBA" id="ARBA00024916"/>
    </source>
</evidence>
<organism evidence="10">
    <name type="scientific">marine sediment metagenome</name>
    <dbReference type="NCBI Taxonomy" id="412755"/>
    <lineage>
        <taxon>unclassified sequences</taxon>
        <taxon>metagenomes</taxon>
        <taxon>ecological metagenomes</taxon>
    </lineage>
</organism>
<dbReference type="Gene3D" id="3.10.50.30">
    <property type="entry name" value="Transcription elongation factor, GreA/GreB, C-terminal domain"/>
    <property type="match status" value="1"/>
</dbReference>
<reference evidence="10" key="1">
    <citation type="journal article" date="2014" name="Front. Microbiol.">
        <title>High frequency of phylogenetically diverse reductive dehalogenase-homologous genes in deep subseafloor sedimentary metagenomes.</title>
        <authorList>
            <person name="Kawai M."/>
            <person name="Futagami T."/>
            <person name="Toyoda A."/>
            <person name="Takaki Y."/>
            <person name="Nishi S."/>
            <person name="Hori S."/>
            <person name="Arai W."/>
            <person name="Tsubouchi T."/>
            <person name="Morono Y."/>
            <person name="Uchiyama I."/>
            <person name="Ito T."/>
            <person name="Fujiyama A."/>
            <person name="Inagaki F."/>
            <person name="Takami H."/>
        </authorList>
    </citation>
    <scope>NUCLEOTIDE SEQUENCE</scope>
    <source>
        <strain evidence="10">Expedition CK06-06</strain>
    </source>
</reference>
<keyword evidence="5" id="KW-0804">Transcription</keyword>
<dbReference type="FunFam" id="1.10.287.180:FF:000001">
    <property type="entry name" value="Transcription elongation factor GreA"/>
    <property type="match status" value="1"/>
</dbReference>
<dbReference type="Pfam" id="PF01272">
    <property type="entry name" value="GreA_GreB"/>
    <property type="match status" value="1"/>
</dbReference>
<feature type="non-terminal residue" evidence="10">
    <location>
        <position position="1"/>
    </location>
</feature>
<evidence type="ECO:0000256" key="1">
    <source>
        <dbReference type="ARBA" id="ARBA00008213"/>
    </source>
</evidence>
<dbReference type="GO" id="GO:0032784">
    <property type="term" value="P:regulation of DNA-templated transcription elongation"/>
    <property type="evidence" value="ECO:0007669"/>
    <property type="project" value="InterPro"/>
</dbReference>
<keyword evidence="3" id="KW-0805">Transcription regulation</keyword>
<comment type="similarity">
    <text evidence="1">Belongs to the GreA/GreB family.</text>
</comment>
<comment type="function">
    <text evidence="6">Necessary for efficient RNA polymerase transcription elongation past template-encoded arresting sites. The arresting sites in DNA have the property of trapping a certain fraction of elongating RNA polymerases that pass through, resulting in locked ternary complexes. Cleavage of the nascent transcript by cleavage factors such as GreA or GreB allows the resumption of elongation from the new 3'terminus. GreA releases sequences of 2 to 3 nucleotides.</text>
</comment>
<dbReference type="Gene3D" id="1.10.287.180">
    <property type="entry name" value="Transcription elongation factor, GreA/GreB, N-terminal domain"/>
    <property type="match status" value="1"/>
</dbReference>
<dbReference type="InterPro" id="IPR036805">
    <property type="entry name" value="Tscrpt_elong_fac_GreA/B_N_sf"/>
</dbReference>
<comment type="caution">
    <text evidence="10">The sequence shown here is derived from an EMBL/GenBank/DDBJ whole genome shotgun (WGS) entry which is preliminary data.</text>
</comment>
<dbReference type="PROSITE" id="PS00830">
    <property type="entry name" value="GREAB_2"/>
    <property type="match status" value="1"/>
</dbReference>
<dbReference type="GO" id="GO:0003677">
    <property type="term" value="F:DNA binding"/>
    <property type="evidence" value="ECO:0007669"/>
    <property type="project" value="UniProtKB-KW"/>
</dbReference>
<dbReference type="InterPro" id="IPR018151">
    <property type="entry name" value="TF_GreA/GreB_CS"/>
</dbReference>
<dbReference type="InterPro" id="IPR001437">
    <property type="entry name" value="Tscrpt_elong_fac_GreA/B_C"/>
</dbReference>
<evidence type="ECO:0000259" key="8">
    <source>
        <dbReference type="Pfam" id="PF01272"/>
    </source>
</evidence>
<evidence type="ECO:0000256" key="4">
    <source>
        <dbReference type="ARBA" id="ARBA00023125"/>
    </source>
</evidence>
<dbReference type="InterPro" id="IPR036953">
    <property type="entry name" value="GreA/GreB_C_sf"/>
</dbReference>
<dbReference type="NCBIfam" id="NF001263">
    <property type="entry name" value="PRK00226.1-4"/>
    <property type="match status" value="1"/>
</dbReference>
<dbReference type="EMBL" id="BARW01005571">
    <property type="protein sequence ID" value="GAI80849.1"/>
    <property type="molecule type" value="Genomic_DNA"/>
</dbReference>
<dbReference type="InterPro" id="IPR023459">
    <property type="entry name" value="Tscrpt_elong_fac_GreA/B_fam"/>
</dbReference>
<protein>
    <recommendedName>
        <fullName evidence="2">Transcription elongation factor GreA</fullName>
    </recommendedName>
    <alternativeName>
        <fullName evidence="7">Transcript cleavage factor GreA</fullName>
    </alternativeName>
</protein>
<dbReference type="AlphaFoldDB" id="X1TLC4"/>
<dbReference type="SUPFAM" id="SSF54534">
    <property type="entry name" value="FKBP-like"/>
    <property type="match status" value="1"/>
</dbReference>
<evidence type="ECO:0000256" key="5">
    <source>
        <dbReference type="ARBA" id="ARBA00023163"/>
    </source>
</evidence>
<name>X1TLC4_9ZZZZ</name>
<evidence type="ECO:0000256" key="2">
    <source>
        <dbReference type="ARBA" id="ARBA00013729"/>
    </source>
</evidence>
<dbReference type="PIRSF" id="PIRSF006092">
    <property type="entry name" value="GreA_GreB"/>
    <property type="match status" value="1"/>
</dbReference>
<dbReference type="GO" id="GO:0070063">
    <property type="term" value="F:RNA polymerase binding"/>
    <property type="evidence" value="ECO:0007669"/>
    <property type="project" value="InterPro"/>
</dbReference>
<feature type="domain" description="Transcription elongation factor GreA/GreB C-terminal" evidence="8">
    <location>
        <begin position="83"/>
        <end position="156"/>
    </location>
</feature>
<evidence type="ECO:0000313" key="10">
    <source>
        <dbReference type="EMBL" id="GAI80849.1"/>
    </source>
</evidence>
<proteinExistence type="inferred from homology"/>
<dbReference type="InterPro" id="IPR028624">
    <property type="entry name" value="Tscrpt_elong_fac_GreA/B"/>
</dbReference>
<accession>X1TLC4</accession>
<dbReference type="GO" id="GO:0006354">
    <property type="term" value="P:DNA-templated transcription elongation"/>
    <property type="evidence" value="ECO:0007669"/>
    <property type="project" value="TreeGrafter"/>
</dbReference>
<feature type="domain" description="Transcription elongation factor GreA/GreB N-terminal" evidence="9">
    <location>
        <begin position="7"/>
        <end position="75"/>
    </location>
</feature>
<dbReference type="NCBIfam" id="TIGR01462">
    <property type="entry name" value="greA"/>
    <property type="match status" value="1"/>
</dbReference>
<dbReference type="FunFam" id="3.10.50.30:FF:000001">
    <property type="entry name" value="Transcription elongation factor GreA"/>
    <property type="match status" value="1"/>
</dbReference>
<dbReference type="HAMAP" id="MF_00105">
    <property type="entry name" value="GreA_GreB"/>
    <property type="match status" value="1"/>
</dbReference>